<evidence type="ECO:0000313" key="3">
    <source>
        <dbReference type="EMBL" id="NYE72273.1"/>
    </source>
</evidence>
<feature type="transmembrane region" description="Helical" evidence="1">
    <location>
        <begin position="238"/>
        <end position="261"/>
    </location>
</feature>
<dbReference type="PANTHER" id="PTHR30590:SF2">
    <property type="entry name" value="INNER MEMBRANE PROTEIN"/>
    <property type="match status" value="1"/>
</dbReference>
<dbReference type="AlphaFoldDB" id="A0A7Y9I8I6"/>
<sequence>MTSSPGRMLAPDLARGFMLLLIALAHAPLLITGQDLVNVDERLRPTGSLADQLANLGLTFFVFSRSFPLFAALLGYGLVLIIESRRRRGEPDDEIRSRVRRRGRWMLIFGLGMALLVTPVEILGPYGVITMLIAGVLVRDDRTLRRVIIVVAGIAVITSVVLGFLLSASPTEEAPALALGHLGYAPADLIYRLISWVSGVIINVTLFPVALAVLVGVWAGRRRLLEEPERNLGLLRRIIAVGLPVSIVGAVPLALINTGVLAPGHGWWAQALHVTSGLAGGFAYAAIFGLIGRRVPADARWARPLTAIGQRSLTCYIVMEAALILLSSTAFLGLGAWVGPAGSLLIALAAWLTAAIVANLLQAANRPGPADWLLRRLVNRPRRVAEPVNSSG</sequence>
<feature type="domain" description="DUF418" evidence="2">
    <location>
        <begin position="219"/>
        <end position="379"/>
    </location>
</feature>
<feature type="transmembrane region" description="Helical" evidence="1">
    <location>
        <begin position="313"/>
        <end position="338"/>
    </location>
</feature>
<accession>A0A7Y9I8I6</accession>
<keyword evidence="1" id="KW-0812">Transmembrane</keyword>
<dbReference type="Proteomes" id="UP000569914">
    <property type="component" value="Unassembled WGS sequence"/>
</dbReference>
<feature type="transmembrane region" description="Helical" evidence="1">
    <location>
        <begin position="124"/>
        <end position="140"/>
    </location>
</feature>
<dbReference type="InterPro" id="IPR052529">
    <property type="entry name" value="Bact_Transport_Assoc"/>
</dbReference>
<evidence type="ECO:0000256" key="1">
    <source>
        <dbReference type="SAM" id="Phobius"/>
    </source>
</evidence>
<dbReference type="RefSeq" id="WP_179752958.1">
    <property type="nucleotide sequence ID" value="NZ_JACCBU010000001.1"/>
</dbReference>
<feature type="transmembrane region" description="Helical" evidence="1">
    <location>
        <begin position="147"/>
        <end position="169"/>
    </location>
</feature>
<proteinExistence type="predicted"/>
<dbReference type="EMBL" id="JACCBU010000001">
    <property type="protein sequence ID" value="NYE72273.1"/>
    <property type="molecule type" value="Genomic_DNA"/>
</dbReference>
<feature type="transmembrane region" description="Helical" evidence="1">
    <location>
        <begin position="189"/>
        <end position="217"/>
    </location>
</feature>
<feature type="transmembrane region" description="Helical" evidence="1">
    <location>
        <begin position="57"/>
        <end position="82"/>
    </location>
</feature>
<comment type="caution">
    <text evidence="3">The sequence shown here is derived from an EMBL/GenBank/DDBJ whole genome shotgun (WGS) entry which is preliminary data.</text>
</comment>
<dbReference type="PANTHER" id="PTHR30590">
    <property type="entry name" value="INNER MEMBRANE PROTEIN"/>
    <property type="match status" value="1"/>
</dbReference>
<feature type="transmembrane region" description="Helical" evidence="1">
    <location>
        <begin position="103"/>
        <end position="118"/>
    </location>
</feature>
<keyword evidence="1" id="KW-1133">Transmembrane helix</keyword>
<dbReference type="InterPro" id="IPR007349">
    <property type="entry name" value="DUF418"/>
</dbReference>
<keyword evidence="4" id="KW-1185">Reference proteome</keyword>
<protein>
    <submittedName>
        <fullName evidence="3">Putative membrane protein YeiB</fullName>
    </submittedName>
</protein>
<gene>
    <name evidence="3" type="ORF">BKA15_003602</name>
</gene>
<reference evidence="3 4" key="1">
    <citation type="submission" date="2020-07" db="EMBL/GenBank/DDBJ databases">
        <title>Sequencing the genomes of 1000 actinobacteria strains.</title>
        <authorList>
            <person name="Klenk H.-P."/>
        </authorList>
    </citation>
    <scope>NUCLEOTIDE SEQUENCE [LARGE SCALE GENOMIC DNA]</scope>
    <source>
        <strain evidence="3 4">DSM 22083</strain>
    </source>
</reference>
<name>A0A7Y9I8I6_9ACTN</name>
<feature type="transmembrane region" description="Helical" evidence="1">
    <location>
        <begin position="344"/>
        <end position="361"/>
    </location>
</feature>
<feature type="transmembrane region" description="Helical" evidence="1">
    <location>
        <begin position="267"/>
        <end position="292"/>
    </location>
</feature>
<keyword evidence="1" id="KW-0472">Membrane</keyword>
<evidence type="ECO:0000313" key="4">
    <source>
        <dbReference type="Proteomes" id="UP000569914"/>
    </source>
</evidence>
<dbReference type="Pfam" id="PF04235">
    <property type="entry name" value="DUF418"/>
    <property type="match status" value="1"/>
</dbReference>
<organism evidence="3 4">
    <name type="scientific">Microlunatus parietis</name>
    <dbReference type="NCBI Taxonomy" id="682979"/>
    <lineage>
        <taxon>Bacteria</taxon>
        <taxon>Bacillati</taxon>
        <taxon>Actinomycetota</taxon>
        <taxon>Actinomycetes</taxon>
        <taxon>Propionibacteriales</taxon>
        <taxon>Propionibacteriaceae</taxon>
        <taxon>Microlunatus</taxon>
    </lineage>
</organism>
<evidence type="ECO:0000259" key="2">
    <source>
        <dbReference type="Pfam" id="PF04235"/>
    </source>
</evidence>